<feature type="domain" description="Transketolase-like pyrimidine-binding" evidence="4">
    <location>
        <begin position="13"/>
        <end position="178"/>
    </location>
</feature>
<dbReference type="Gene3D" id="3.40.50.970">
    <property type="match status" value="1"/>
</dbReference>
<dbReference type="InterPro" id="IPR033248">
    <property type="entry name" value="Transketolase_C"/>
</dbReference>
<dbReference type="EMBL" id="SODD01000005">
    <property type="protein sequence ID" value="TDW25318.1"/>
    <property type="molecule type" value="Genomic_DNA"/>
</dbReference>
<dbReference type="InterPro" id="IPR051157">
    <property type="entry name" value="PDH/Transketolase"/>
</dbReference>
<dbReference type="OrthoDB" id="8732661at2"/>
<evidence type="ECO:0000256" key="3">
    <source>
        <dbReference type="ARBA" id="ARBA00023052"/>
    </source>
</evidence>
<dbReference type="CDD" id="cd07033">
    <property type="entry name" value="TPP_PYR_DXS_TK_like"/>
    <property type="match status" value="1"/>
</dbReference>
<evidence type="ECO:0000259" key="4">
    <source>
        <dbReference type="SMART" id="SM00861"/>
    </source>
</evidence>
<keyword evidence="6" id="KW-1185">Reference proteome</keyword>
<comment type="cofactor">
    <cofactor evidence="1">
        <name>thiamine diphosphate</name>
        <dbReference type="ChEBI" id="CHEBI:58937"/>
    </cofactor>
</comment>
<organism evidence="5 6">
    <name type="scientific">Breznakia blatticola</name>
    <dbReference type="NCBI Taxonomy" id="1754012"/>
    <lineage>
        <taxon>Bacteria</taxon>
        <taxon>Bacillati</taxon>
        <taxon>Bacillota</taxon>
        <taxon>Erysipelotrichia</taxon>
        <taxon>Erysipelotrichales</taxon>
        <taxon>Erysipelotrichaceae</taxon>
        <taxon>Breznakia</taxon>
    </lineage>
</organism>
<dbReference type="SUPFAM" id="SSF52518">
    <property type="entry name" value="Thiamin diphosphate-binding fold (THDP-binding)"/>
    <property type="match status" value="1"/>
</dbReference>
<proteinExistence type="inferred from homology"/>
<dbReference type="InterPro" id="IPR029061">
    <property type="entry name" value="THDP-binding"/>
</dbReference>
<accession>A0A4R8A6W0</accession>
<name>A0A4R8A6W0_9FIRM</name>
<dbReference type="Proteomes" id="UP000294743">
    <property type="component" value="Unassembled WGS sequence"/>
</dbReference>
<reference evidence="5 6" key="1">
    <citation type="submission" date="2019-03" db="EMBL/GenBank/DDBJ databases">
        <title>Genomic Encyclopedia of Type Strains, Phase IV (KMG-IV): sequencing the most valuable type-strain genomes for metagenomic binning, comparative biology and taxonomic classification.</title>
        <authorList>
            <person name="Goeker M."/>
        </authorList>
    </citation>
    <scope>NUCLEOTIDE SEQUENCE [LARGE SCALE GENOMIC DNA]</scope>
    <source>
        <strain evidence="5 6">DSM 28867</strain>
    </source>
</reference>
<dbReference type="FunFam" id="3.40.50.970:FF:000129">
    <property type="entry name" value="Transketolase"/>
    <property type="match status" value="1"/>
</dbReference>
<gene>
    <name evidence="5" type="ORF">EDD63_10550</name>
</gene>
<comment type="caution">
    <text evidence="5">The sequence shown here is derived from an EMBL/GenBank/DDBJ whole genome shotgun (WGS) entry which is preliminary data.</text>
</comment>
<evidence type="ECO:0000313" key="6">
    <source>
        <dbReference type="Proteomes" id="UP000294743"/>
    </source>
</evidence>
<dbReference type="PANTHER" id="PTHR43825:SF1">
    <property type="entry name" value="TRANSKETOLASE-LIKE PYRIMIDINE-BINDING DOMAIN-CONTAINING PROTEIN"/>
    <property type="match status" value="1"/>
</dbReference>
<evidence type="ECO:0000256" key="2">
    <source>
        <dbReference type="ARBA" id="ARBA00007131"/>
    </source>
</evidence>
<evidence type="ECO:0000256" key="1">
    <source>
        <dbReference type="ARBA" id="ARBA00001964"/>
    </source>
</evidence>
<dbReference type="InterPro" id="IPR009014">
    <property type="entry name" value="Transketo_C/PFOR_II"/>
</dbReference>
<evidence type="ECO:0000313" key="5">
    <source>
        <dbReference type="EMBL" id="TDW25318.1"/>
    </source>
</evidence>
<dbReference type="AlphaFoldDB" id="A0A4R8A6W0"/>
<keyword evidence="3" id="KW-0786">Thiamine pyrophosphate</keyword>
<dbReference type="Pfam" id="PF02780">
    <property type="entry name" value="Transketolase_C"/>
    <property type="match status" value="1"/>
</dbReference>
<dbReference type="SUPFAM" id="SSF52922">
    <property type="entry name" value="TK C-terminal domain-like"/>
    <property type="match status" value="1"/>
</dbReference>
<comment type="similarity">
    <text evidence="2">Belongs to the transketolase family.</text>
</comment>
<dbReference type="Pfam" id="PF02779">
    <property type="entry name" value="Transket_pyr"/>
    <property type="match status" value="1"/>
</dbReference>
<sequence>MFTLDRENKKPRRDLRMAVVETLIDVMNTNPNVVALEADLGDASGFNKIKAAHPERFINVGIAEANMVGVAAGLSLIDYVPFIHSFGPFASRRVFDQLFLSGGYADTTINVYGSDPGFNAGPNGGTHTTFEDVALIKMIPNSIICDAADDVQMEWIVRELAKLKGVHYIRGNRKAVRNVYAQGSTFNLGKGNVVKEGSDVLLITAGQILSDALDAAELLQEQGISVEVIDMFTIKPFDTDLVLEKVKNKKVIVTFENHSIYGGIGSTVAEILAENTVNVPLYRMGVDERFGQVGSQEYLQKEFNLTASDVIDTIKRALSL</sequence>
<dbReference type="InterPro" id="IPR005475">
    <property type="entry name" value="Transketolase-like_Pyr-bd"/>
</dbReference>
<dbReference type="SMART" id="SM00861">
    <property type="entry name" value="Transket_pyr"/>
    <property type="match status" value="1"/>
</dbReference>
<dbReference type="Gene3D" id="3.40.50.920">
    <property type="match status" value="1"/>
</dbReference>
<protein>
    <submittedName>
        <fullName evidence="5">Transketolase</fullName>
    </submittedName>
</protein>
<dbReference type="RefSeq" id="WP_134168235.1">
    <property type="nucleotide sequence ID" value="NZ_SODD01000005.1"/>
</dbReference>
<dbReference type="PANTHER" id="PTHR43825">
    <property type="entry name" value="PYRUVATE DEHYDROGENASE E1 COMPONENT"/>
    <property type="match status" value="1"/>
</dbReference>